<evidence type="ECO:0000313" key="11">
    <source>
        <dbReference type="EMBL" id="MST84374.1"/>
    </source>
</evidence>
<dbReference type="NCBIfam" id="TIGR00797">
    <property type="entry name" value="matE"/>
    <property type="match status" value="1"/>
</dbReference>
<dbReference type="PIRSF" id="PIRSF006603">
    <property type="entry name" value="DinF"/>
    <property type="match status" value="1"/>
</dbReference>
<keyword evidence="5 10" id="KW-0812">Transmembrane</keyword>
<feature type="transmembrane region" description="Helical" evidence="10">
    <location>
        <begin position="51"/>
        <end position="72"/>
    </location>
</feature>
<protein>
    <recommendedName>
        <fullName evidence="9">Multidrug-efflux transporter</fullName>
    </recommendedName>
</protein>
<comment type="caution">
    <text evidence="11">The sequence shown here is derived from an EMBL/GenBank/DDBJ whole genome shotgun (WGS) entry which is preliminary data.</text>
</comment>
<dbReference type="GO" id="GO:0042910">
    <property type="term" value="F:xenobiotic transmembrane transporter activity"/>
    <property type="evidence" value="ECO:0007669"/>
    <property type="project" value="InterPro"/>
</dbReference>
<evidence type="ECO:0000256" key="5">
    <source>
        <dbReference type="ARBA" id="ARBA00022692"/>
    </source>
</evidence>
<sequence>MKKYLSHYRALVMLGTPLIIGQIGVVLQNFADTLMIGHHTTVELAAASLVSNIFILGLLMAMGFALCMTPLIGKAYGQGDVASIGSTVKNGLAVNTLAALVLMAVYTVLYFFLDKLGQPDELLPYVRPYYLINLVSIPFVCWVNGLKQLFDATTDTKTPMWILLGGNALNIVGNWLLIYGHCGFPEMGITGAGLSTLAARVTMFVAIALCFAFSGRHRGERAAFRKSRVCRGEMRSLIVLGTPISLQMGMESGAWSLCSIIVGWIGTNALAGHQIMLTISQLFFQFYYALASAVSIRVSHFHGQHDYTAIRRTAWAGCHLNFMIAILVSVPVIIFREQMGFLFTSSPKVAAEVASAIVPLIIYQFSDGLQCTFSNAMRGLAYVKPVMLVAFLSYFVVSLPLAYLFGISLHGGLVGVWFSFPFGLTIAGVLYYYFYHRRLLSLEKTE</sequence>
<dbReference type="InterPro" id="IPR048279">
    <property type="entry name" value="MdtK-like"/>
</dbReference>
<reference evidence="11 12" key="1">
    <citation type="submission" date="2019-08" db="EMBL/GenBank/DDBJ databases">
        <title>In-depth cultivation of the pig gut microbiome towards novel bacterial diversity and tailored functional studies.</title>
        <authorList>
            <person name="Wylensek D."/>
            <person name="Hitch T.C.A."/>
            <person name="Clavel T."/>
        </authorList>
    </citation>
    <scope>NUCLEOTIDE SEQUENCE [LARGE SCALE GENOMIC DNA]</scope>
    <source>
        <strain evidence="11 12">LKV-178-WT-2A</strain>
    </source>
</reference>
<keyword evidence="12" id="KW-1185">Reference proteome</keyword>
<comment type="subcellular location">
    <subcellularLocation>
        <location evidence="1">Cell membrane</location>
        <topology evidence="1">Multi-pass membrane protein</topology>
    </subcellularLocation>
</comment>
<dbReference type="EMBL" id="VUNG01000013">
    <property type="protein sequence ID" value="MST84374.1"/>
    <property type="molecule type" value="Genomic_DNA"/>
</dbReference>
<dbReference type="PANTHER" id="PTHR43298">
    <property type="entry name" value="MULTIDRUG RESISTANCE PROTEIN NORM-RELATED"/>
    <property type="match status" value="1"/>
</dbReference>
<dbReference type="GO" id="GO:0006811">
    <property type="term" value="P:monoatomic ion transport"/>
    <property type="evidence" value="ECO:0007669"/>
    <property type="project" value="UniProtKB-KW"/>
</dbReference>
<dbReference type="Pfam" id="PF01554">
    <property type="entry name" value="MatE"/>
    <property type="match status" value="2"/>
</dbReference>
<evidence type="ECO:0000256" key="9">
    <source>
        <dbReference type="ARBA" id="ARBA00031636"/>
    </source>
</evidence>
<keyword evidence="3" id="KW-0050">Antiport</keyword>
<dbReference type="GO" id="GO:0005886">
    <property type="term" value="C:plasma membrane"/>
    <property type="evidence" value="ECO:0007669"/>
    <property type="project" value="UniProtKB-SubCell"/>
</dbReference>
<proteinExistence type="predicted"/>
<dbReference type="CDD" id="cd13131">
    <property type="entry name" value="MATE_NorM_like"/>
    <property type="match status" value="1"/>
</dbReference>
<feature type="transmembrane region" description="Helical" evidence="10">
    <location>
        <begin position="158"/>
        <end position="177"/>
    </location>
</feature>
<feature type="transmembrane region" description="Helical" evidence="10">
    <location>
        <begin position="271"/>
        <end position="294"/>
    </location>
</feature>
<evidence type="ECO:0000256" key="6">
    <source>
        <dbReference type="ARBA" id="ARBA00022989"/>
    </source>
</evidence>
<keyword evidence="6 10" id="KW-1133">Transmembrane helix</keyword>
<dbReference type="InterPro" id="IPR002528">
    <property type="entry name" value="MATE_fam"/>
</dbReference>
<keyword evidence="4" id="KW-1003">Cell membrane</keyword>
<name>A0A7K0KEU3_9BACT</name>
<feature type="transmembrane region" description="Helical" evidence="10">
    <location>
        <begin position="386"/>
        <end position="406"/>
    </location>
</feature>
<accession>A0A7K0KEU3</accession>
<evidence type="ECO:0000256" key="10">
    <source>
        <dbReference type="SAM" id="Phobius"/>
    </source>
</evidence>
<evidence type="ECO:0000313" key="12">
    <source>
        <dbReference type="Proteomes" id="UP000438914"/>
    </source>
</evidence>
<organism evidence="11 12">
    <name type="scientific">Hallella mizrahii</name>
    <dbReference type="NCBI Taxonomy" id="2606637"/>
    <lineage>
        <taxon>Bacteria</taxon>
        <taxon>Pseudomonadati</taxon>
        <taxon>Bacteroidota</taxon>
        <taxon>Bacteroidia</taxon>
        <taxon>Bacteroidales</taxon>
        <taxon>Prevotellaceae</taxon>
        <taxon>Hallella</taxon>
    </lineage>
</organism>
<feature type="transmembrane region" description="Helical" evidence="10">
    <location>
        <begin position="314"/>
        <end position="335"/>
    </location>
</feature>
<evidence type="ECO:0000256" key="7">
    <source>
        <dbReference type="ARBA" id="ARBA00023065"/>
    </source>
</evidence>
<feature type="transmembrane region" description="Helical" evidence="10">
    <location>
        <begin position="412"/>
        <end position="434"/>
    </location>
</feature>
<feature type="transmembrane region" description="Helical" evidence="10">
    <location>
        <begin position="347"/>
        <end position="365"/>
    </location>
</feature>
<evidence type="ECO:0000256" key="1">
    <source>
        <dbReference type="ARBA" id="ARBA00004651"/>
    </source>
</evidence>
<feature type="transmembrane region" description="Helical" evidence="10">
    <location>
        <begin position="12"/>
        <end position="31"/>
    </location>
</feature>
<feature type="transmembrane region" description="Helical" evidence="10">
    <location>
        <begin position="197"/>
        <end position="215"/>
    </location>
</feature>
<dbReference type="InterPro" id="IPR050222">
    <property type="entry name" value="MATE_MdtK"/>
</dbReference>
<dbReference type="PANTHER" id="PTHR43298:SF2">
    <property type="entry name" value="FMN_FAD EXPORTER YEEO-RELATED"/>
    <property type="match status" value="1"/>
</dbReference>
<gene>
    <name evidence="11" type="ORF">FYJ73_06780</name>
</gene>
<evidence type="ECO:0000256" key="8">
    <source>
        <dbReference type="ARBA" id="ARBA00023136"/>
    </source>
</evidence>
<evidence type="ECO:0000256" key="3">
    <source>
        <dbReference type="ARBA" id="ARBA00022449"/>
    </source>
</evidence>
<evidence type="ECO:0000256" key="4">
    <source>
        <dbReference type="ARBA" id="ARBA00022475"/>
    </source>
</evidence>
<dbReference type="AlphaFoldDB" id="A0A7K0KEU3"/>
<dbReference type="Proteomes" id="UP000438914">
    <property type="component" value="Unassembled WGS sequence"/>
</dbReference>
<keyword evidence="2" id="KW-0813">Transport</keyword>
<keyword evidence="7" id="KW-0406">Ion transport</keyword>
<dbReference type="RefSeq" id="WP_154533962.1">
    <property type="nucleotide sequence ID" value="NZ_VUNG01000013.1"/>
</dbReference>
<keyword evidence="8 10" id="KW-0472">Membrane</keyword>
<feature type="transmembrane region" description="Helical" evidence="10">
    <location>
        <begin position="236"/>
        <end position="265"/>
    </location>
</feature>
<evidence type="ECO:0000256" key="2">
    <source>
        <dbReference type="ARBA" id="ARBA00022448"/>
    </source>
</evidence>
<feature type="transmembrane region" description="Helical" evidence="10">
    <location>
        <begin position="92"/>
        <end position="113"/>
    </location>
</feature>
<dbReference type="GO" id="GO:0015297">
    <property type="term" value="F:antiporter activity"/>
    <property type="evidence" value="ECO:0007669"/>
    <property type="project" value="UniProtKB-KW"/>
</dbReference>
<feature type="transmembrane region" description="Helical" evidence="10">
    <location>
        <begin position="128"/>
        <end position="146"/>
    </location>
</feature>